<dbReference type="GO" id="GO:0008324">
    <property type="term" value="F:monoatomic cation transmembrane transporter activity"/>
    <property type="evidence" value="ECO:0007669"/>
    <property type="project" value="InterPro"/>
</dbReference>
<reference evidence="8" key="1">
    <citation type="submission" date="2019-12" db="EMBL/GenBank/DDBJ databases">
        <title>Mycobacterium spongiae sp. nov.</title>
        <authorList>
            <person name="Stinear T."/>
        </authorList>
    </citation>
    <scope>NUCLEOTIDE SEQUENCE</scope>
    <source>
        <strain evidence="8">FSD4b-SM</strain>
    </source>
</reference>
<evidence type="ECO:0000313" key="8">
    <source>
        <dbReference type="EMBL" id="QUR66183.1"/>
    </source>
</evidence>
<gene>
    <name evidence="8" type="ORF">F6B93_02975</name>
</gene>
<keyword evidence="4 7" id="KW-0812">Transmembrane</keyword>
<feature type="transmembrane region" description="Helical" evidence="7">
    <location>
        <begin position="12"/>
        <end position="29"/>
    </location>
</feature>
<dbReference type="Pfam" id="PF01899">
    <property type="entry name" value="MNHE"/>
    <property type="match status" value="1"/>
</dbReference>
<protein>
    <submittedName>
        <fullName evidence="8">Na+/H+ antiporter subunit E</fullName>
    </submittedName>
</protein>
<evidence type="ECO:0000256" key="6">
    <source>
        <dbReference type="ARBA" id="ARBA00023136"/>
    </source>
</evidence>
<evidence type="ECO:0000256" key="3">
    <source>
        <dbReference type="ARBA" id="ARBA00022475"/>
    </source>
</evidence>
<keyword evidence="3" id="KW-1003">Cell membrane</keyword>
<evidence type="ECO:0000313" key="9">
    <source>
        <dbReference type="Proteomes" id="UP000682202"/>
    </source>
</evidence>
<dbReference type="NCBIfam" id="NF006521">
    <property type="entry name" value="PRK08965.1-5"/>
    <property type="match status" value="1"/>
</dbReference>
<feature type="transmembrane region" description="Helical" evidence="7">
    <location>
        <begin position="35"/>
        <end position="55"/>
    </location>
</feature>
<dbReference type="PANTHER" id="PTHR34584">
    <property type="entry name" value="NA(+)/H(+) ANTIPORTER SUBUNIT E1"/>
    <property type="match status" value="1"/>
</dbReference>
<keyword evidence="9" id="KW-1185">Reference proteome</keyword>
<comment type="subcellular location">
    <subcellularLocation>
        <location evidence="1">Cell membrane</location>
        <topology evidence="1">Multi-pass membrane protein</topology>
    </subcellularLocation>
</comment>
<name>A0A975JVK7_9MYCO</name>
<dbReference type="RefSeq" id="WP_211697662.1">
    <property type="nucleotide sequence ID" value="NZ_CP046600.1"/>
</dbReference>
<feature type="transmembrane region" description="Helical" evidence="7">
    <location>
        <begin position="67"/>
        <end position="90"/>
    </location>
</feature>
<dbReference type="EMBL" id="CP046600">
    <property type="protein sequence ID" value="QUR66183.1"/>
    <property type="molecule type" value="Genomic_DNA"/>
</dbReference>
<evidence type="ECO:0000256" key="2">
    <source>
        <dbReference type="ARBA" id="ARBA00006228"/>
    </source>
</evidence>
<dbReference type="Proteomes" id="UP000682202">
    <property type="component" value="Chromosome"/>
</dbReference>
<evidence type="ECO:0000256" key="7">
    <source>
        <dbReference type="SAM" id="Phobius"/>
    </source>
</evidence>
<evidence type="ECO:0000256" key="4">
    <source>
        <dbReference type="ARBA" id="ARBA00022692"/>
    </source>
</evidence>
<evidence type="ECO:0000256" key="5">
    <source>
        <dbReference type="ARBA" id="ARBA00022989"/>
    </source>
</evidence>
<sequence>MSVTNATARTVALRITILVGLTAQWVLLWDLLSVATVLTGLLVALAITTLLPMPPVRVQGRVHPLSLLRLFVQVAWYLAASSIQVSWLAVRPGPPPPTAVLRVQMSLKSDLVMVYAASILTMIPGSIVLEIDQLRRVIYLHAIGVGSARSLDRFHRQVAEVERLLVAAFERDADWQPASPSRQPREYA</sequence>
<proteinExistence type="inferred from homology"/>
<organism evidence="8 9">
    <name type="scientific">Mycobacterium spongiae</name>
    <dbReference type="NCBI Taxonomy" id="886343"/>
    <lineage>
        <taxon>Bacteria</taxon>
        <taxon>Bacillati</taxon>
        <taxon>Actinomycetota</taxon>
        <taxon>Actinomycetes</taxon>
        <taxon>Mycobacteriales</taxon>
        <taxon>Mycobacteriaceae</taxon>
        <taxon>Mycobacterium</taxon>
    </lineage>
</organism>
<dbReference type="AlphaFoldDB" id="A0A975JVK7"/>
<dbReference type="GO" id="GO:0005886">
    <property type="term" value="C:plasma membrane"/>
    <property type="evidence" value="ECO:0007669"/>
    <property type="project" value="UniProtKB-SubCell"/>
</dbReference>
<feature type="transmembrane region" description="Helical" evidence="7">
    <location>
        <begin position="110"/>
        <end position="129"/>
    </location>
</feature>
<evidence type="ECO:0000256" key="1">
    <source>
        <dbReference type="ARBA" id="ARBA00004651"/>
    </source>
</evidence>
<keyword evidence="6 7" id="KW-0472">Membrane</keyword>
<dbReference type="KEGG" id="mspg:F6B93_02975"/>
<keyword evidence="5 7" id="KW-1133">Transmembrane helix</keyword>
<accession>A0A975JVK7</accession>
<dbReference type="PANTHER" id="PTHR34584:SF1">
    <property type="entry name" value="NA(+)_H(+) ANTIPORTER SUBUNIT E1"/>
    <property type="match status" value="1"/>
</dbReference>
<comment type="similarity">
    <text evidence="2">Belongs to the CPA3 antiporters (TC 2.A.63) subunit E family.</text>
</comment>
<dbReference type="InterPro" id="IPR002758">
    <property type="entry name" value="Cation_antiport_E"/>
</dbReference>